<dbReference type="OrthoDB" id="75724at2759"/>
<evidence type="ECO:0000313" key="2">
    <source>
        <dbReference type="EMBL" id="KRX08532.1"/>
    </source>
</evidence>
<comment type="caution">
    <text evidence="2">The sequence shown here is derived from an EMBL/GenBank/DDBJ whole genome shotgun (WGS) entry which is preliminary data.</text>
</comment>
<dbReference type="AlphaFoldDB" id="A0A0V0R1W6"/>
<dbReference type="SUPFAM" id="SSF46938">
    <property type="entry name" value="CRAL/TRIO N-terminal domain"/>
    <property type="match status" value="1"/>
</dbReference>
<dbReference type="Proteomes" id="UP000054937">
    <property type="component" value="Unassembled WGS sequence"/>
</dbReference>
<gene>
    <name evidence="2" type="ORF">PPERSA_13013</name>
</gene>
<evidence type="ECO:0000313" key="3">
    <source>
        <dbReference type="Proteomes" id="UP000054937"/>
    </source>
</evidence>
<dbReference type="Pfam" id="PF00650">
    <property type="entry name" value="CRAL_TRIO"/>
    <property type="match status" value="1"/>
</dbReference>
<proteinExistence type="predicted"/>
<organism evidence="2 3">
    <name type="scientific">Pseudocohnilembus persalinus</name>
    <name type="common">Ciliate</name>
    <dbReference type="NCBI Taxonomy" id="266149"/>
    <lineage>
        <taxon>Eukaryota</taxon>
        <taxon>Sar</taxon>
        <taxon>Alveolata</taxon>
        <taxon>Ciliophora</taxon>
        <taxon>Intramacronucleata</taxon>
        <taxon>Oligohymenophorea</taxon>
        <taxon>Scuticociliatia</taxon>
        <taxon>Philasterida</taxon>
        <taxon>Pseudocohnilembidae</taxon>
        <taxon>Pseudocohnilembus</taxon>
    </lineage>
</organism>
<reference evidence="2 3" key="1">
    <citation type="journal article" date="2015" name="Sci. Rep.">
        <title>Genome of the facultative scuticociliatosis pathogen Pseudocohnilembus persalinus provides insight into its virulence through horizontal gene transfer.</title>
        <authorList>
            <person name="Xiong J."/>
            <person name="Wang G."/>
            <person name="Cheng J."/>
            <person name="Tian M."/>
            <person name="Pan X."/>
            <person name="Warren A."/>
            <person name="Jiang C."/>
            <person name="Yuan D."/>
            <person name="Miao W."/>
        </authorList>
    </citation>
    <scope>NUCLEOTIDE SEQUENCE [LARGE SCALE GENOMIC DNA]</scope>
    <source>
        <strain evidence="2">36N120E</strain>
    </source>
</reference>
<dbReference type="InterPro" id="IPR001251">
    <property type="entry name" value="CRAL-TRIO_dom"/>
</dbReference>
<name>A0A0V0R1W6_PSEPJ</name>
<sequence>MIKENEKIQDINNLKNQLLKQLQIEAKKIVPDNKKMYIPKYLDEDNLYKTREYDLIKAKQMWKKWVEWRIQYNIDQLDPQNFIEELKTGKAFLHKWDKEGNVIVIIQIRKHNPNMTDIQKEFKFQKLGEFPFYMIEKLKAQSHQLTKNQFNL</sequence>
<evidence type="ECO:0000259" key="1">
    <source>
        <dbReference type="Pfam" id="PF00650"/>
    </source>
</evidence>
<keyword evidence="3" id="KW-1185">Reference proteome</keyword>
<dbReference type="InterPro" id="IPR036865">
    <property type="entry name" value="CRAL-TRIO_dom_sf"/>
</dbReference>
<dbReference type="InterPro" id="IPR036273">
    <property type="entry name" value="CRAL/TRIO_N_dom_sf"/>
</dbReference>
<feature type="domain" description="CRAL-TRIO" evidence="1">
    <location>
        <begin position="87"/>
        <end position="140"/>
    </location>
</feature>
<protein>
    <submittedName>
        <fullName evidence="2">CRAL-TRIO domain</fullName>
    </submittedName>
</protein>
<accession>A0A0V0R1W6</accession>
<dbReference type="SUPFAM" id="SSF52087">
    <property type="entry name" value="CRAL/TRIO domain"/>
    <property type="match status" value="1"/>
</dbReference>
<dbReference type="InParanoid" id="A0A0V0R1W6"/>
<dbReference type="EMBL" id="LDAU01000063">
    <property type="protein sequence ID" value="KRX08532.1"/>
    <property type="molecule type" value="Genomic_DNA"/>
</dbReference>
<dbReference type="Gene3D" id="3.40.525.10">
    <property type="entry name" value="CRAL-TRIO lipid binding domain"/>
    <property type="match status" value="1"/>
</dbReference>